<feature type="region of interest" description="Disordered" evidence="1">
    <location>
        <begin position="63"/>
        <end position="98"/>
    </location>
</feature>
<reference evidence="3 4" key="1">
    <citation type="submission" date="2015-09" db="EMBL/GenBank/DDBJ databases">
        <title>Genome sequence of Oxobacter pfennigii DSM 3222.</title>
        <authorList>
            <person name="Poehlein A."/>
            <person name="Bengelsdorf F.R."/>
            <person name="Schiel-Bengelsdorf B."/>
            <person name="Duerre P."/>
            <person name="Daniel R."/>
        </authorList>
    </citation>
    <scope>NUCLEOTIDE SEQUENCE [LARGE SCALE GENOMIC DNA]</scope>
    <source>
        <strain evidence="3 4">DSM 3222</strain>
    </source>
</reference>
<dbReference type="InterPro" id="IPR021865">
    <property type="entry name" value="Peptidase_G2"/>
</dbReference>
<dbReference type="PATRIC" id="fig|36849.3.peg.3003"/>
<dbReference type="Gene3D" id="2.40.300.10">
    <property type="entry name" value="Head decoration protein D"/>
    <property type="match status" value="1"/>
</dbReference>
<dbReference type="EMBL" id="LKET01000039">
    <property type="protein sequence ID" value="KPU43400.1"/>
    <property type="molecule type" value="Genomic_DNA"/>
</dbReference>
<feature type="compositionally biased region" description="Low complexity" evidence="1">
    <location>
        <begin position="12"/>
        <end position="27"/>
    </location>
</feature>
<evidence type="ECO:0000313" key="4">
    <source>
        <dbReference type="Proteomes" id="UP000050326"/>
    </source>
</evidence>
<feature type="compositionally biased region" description="Polar residues" evidence="1">
    <location>
        <begin position="88"/>
        <end position="98"/>
    </location>
</feature>
<keyword evidence="4" id="KW-1185">Reference proteome</keyword>
<dbReference type="AlphaFoldDB" id="A0A0N8NSZ4"/>
<feature type="region of interest" description="Disordered" evidence="1">
    <location>
        <begin position="1"/>
        <end position="29"/>
    </location>
</feature>
<organism evidence="3 4">
    <name type="scientific">Oxobacter pfennigii</name>
    <dbReference type="NCBI Taxonomy" id="36849"/>
    <lineage>
        <taxon>Bacteria</taxon>
        <taxon>Bacillati</taxon>
        <taxon>Bacillota</taxon>
        <taxon>Clostridia</taxon>
        <taxon>Eubacteriales</taxon>
        <taxon>Clostridiaceae</taxon>
        <taxon>Oxobacter</taxon>
    </lineage>
</organism>
<evidence type="ECO:0000313" key="3">
    <source>
        <dbReference type="EMBL" id="KPU43400.1"/>
    </source>
</evidence>
<evidence type="ECO:0000256" key="1">
    <source>
        <dbReference type="SAM" id="MobiDB-lite"/>
    </source>
</evidence>
<protein>
    <recommendedName>
        <fullName evidence="2">Peptidase G2 IMC autoproteolytic cleavage domain-containing protein</fullName>
    </recommendedName>
</protein>
<sequence>MSEKNKSEKNNLLENTSISNSPSSTGSKEGTGTIAGYMYSHAEGYNTIASGKASHSEGYSTRAIGMGSHAEGSASKAIGPNSHAEGLTATSSGNAAHSQGIHTSAAGCASHAEGSFTKANGANSHAEGCNTTANGDLSYASGLYTDTSDFQGAYIIGKFGKATHQYSWHLANGSSPSDTNLAARIEGSGTGVVDMGWLTGNFGYAEMFESSDSSPIDCGYFVTLQGSKIRKANTSDSFILGVTSANPAIIANAGELRWKNKYLTDEWGRILYETATIANVTDEAGNIILPEHRERRPILNPKWEKNREYTSRLQRPEWTPVTLKGRVLVRDNGQCAPNEYCRPNDDGIAVPSPNGCRVMERTGSNQIMIFIE</sequence>
<dbReference type="InterPro" id="IPR011049">
    <property type="entry name" value="Serralysin-like_metalloprot_C"/>
</dbReference>
<name>A0A0N8NSZ4_9CLOT</name>
<accession>A0A0N8NSZ4</accession>
<dbReference type="Gene3D" id="4.10.80.40">
    <property type="entry name" value="succinate dehydrogenase protein domain"/>
    <property type="match status" value="1"/>
</dbReference>
<dbReference type="STRING" id="36849.OXPF_28410"/>
<dbReference type="RefSeq" id="WP_054875848.1">
    <property type="nucleotide sequence ID" value="NZ_LKET01000039.1"/>
</dbReference>
<dbReference type="Pfam" id="PF11962">
    <property type="entry name" value="Peptidase_G2"/>
    <property type="match status" value="1"/>
</dbReference>
<feature type="compositionally biased region" description="Basic and acidic residues" evidence="1">
    <location>
        <begin position="1"/>
        <end position="11"/>
    </location>
</feature>
<comment type="caution">
    <text evidence="3">The sequence shown here is derived from an EMBL/GenBank/DDBJ whole genome shotgun (WGS) entry which is preliminary data.</text>
</comment>
<feature type="domain" description="Peptidase G2 IMC autoproteolytic cleavage" evidence="2">
    <location>
        <begin position="202"/>
        <end position="362"/>
    </location>
</feature>
<evidence type="ECO:0000259" key="2">
    <source>
        <dbReference type="Pfam" id="PF11962"/>
    </source>
</evidence>
<proteinExistence type="predicted"/>
<dbReference type="OrthoDB" id="2942004at2"/>
<dbReference type="Gene3D" id="2.150.10.10">
    <property type="entry name" value="Serralysin-like metalloprotease, C-terminal"/>
    <property type="match status" value="1"/>
</dbReference>
<gene>
    <name evidence="3" type="ORF">OXPF_28410</name>
</gene>
<dbReference type="SUPFAM" id="SSF101967">
    <property type="entry name" value="Adhesin YadA, collagen-binding domain"/>
    <property type="match status" value="1"/>
</dbReference>
<dbReference type="Proteomes" id="UP000050326">
    <property type="component" value="Unassembled WGS sequence"/>
</dbReference>